<comment type="caution">
    <text evidence="3">The sequence shown here is derived from an EMBL/GenBank/DDBJ whole genome shotgun (WGS) entry which is preliminary data.</text>
</comment>
<keyword evidence="4" id="KW-1185">Reference proteome</keyword>
<dbReference type="InterPro" id="IPR014729">
    <property type="entry name" value="Rossmann-like_a/b/a_fold"/>
</dbReference>
<dbReference type="PANTHER" id="PTHR46268">
    <property type="entry name" value="STRESS RESPONSE PROTEIN NHAX"/>
    <property type="match status" value="1"/>
</dbReference>
<dbReference type="EMBL" id="APGJ01000004">
    <property type="protein sequence ID" value="EYD72770.1"/>
    <property type="molecule type" value="Genomic_DNA"/>
</dbReference>
<proteinExistence type="inferred from homology"/>
<dbReference type="OrthoDB" id="5186731at2"/>
<dbReference type="InterPro" id="IPR006016">
    <property type="entry name" value="UspA"/>
</dbReference>
<dbReference type="Gene3D" id="3.40.50.620">
    <property type="entry name" value="HUPs"/>
    <property type="match status" value="1"/>
</dbReference>
<dbReference type="STRING" id="1122180.Lokhon_01575"/>
<reference evidence="3 4" key="1">
    <citation type="submission" date="2013-03" db="EMBL/GenBank/DDBJ databases">
        <authorList>
            <person name="Fiebig A."/>
            <person name="Goeker M."/>
            <person name="Klenk H.-P.P."/>
        </authorList>
    </citation>
    <scope>NUCLEOTIDE SEQUENCE [LARGE SCALE GENOMIC DNA]</scope>
    <source>
        <strain evidence="3 4">DSM 17492</strain>
    </source>
</reference>
<dbReference type="Proteomes" id="UP000025047">
    <property type="component" value="Unassembled WGS sequence"/>
</dbReference>
<organism evidence="3 4">
    <name type="scientific">Limimaricola hongkongensis DSM 17492</name>
    <dbReference type="NCBI Taxonomy" id="1122180"/>
    <lineage>
        <taxon>Bacteria</taxon>
        <taxon>Pseudomonadati</taxon>
        <taxon>Pseudomonadota</taxon>
        <taxon>Alphaproteobacteria</taxon>
        <taxon>Rhodobacterales</taxon>
        <taxon>Paracoccaceae</taxon>
        <taxon>Limimaricola</taxon>
    </lineage>
</organism>
<evidence type="ECO:0000313" key="4">
    <source>
        <dbReference type="Proteomes" id="UP000025047"/>
    </source>
</evidence>
<evidence type="ECO:0000313" key="3">
    <source>
        <dbReference type="EMBL" id="EYD72770.1"/>
    </source>
</evidence>
<dbReference type="RefSeq" id="WP_017929051.1">
    <property type="nucleotide sequence ID" value="NZ_KB822999.1"/>
</dbReference>
<dbReference type="SUPFAM" id="SSF52402">
    <property type="entry name" value="Adenine nucleotide alpha hydrolases-like"/>
    <property type="match status" value="1"/>
</dbReference>
<feature type="domain" description="UspA" evidence="2">
    <location>
        <begin position="1"/>
        <end position="144"/>
    </location>
</feature>
<dbReference type="PATRIC" id="fig|1122180.6.peg.1552"/>
<protein>
    <submittedName>
        <fullName evidence="3">Universal stress protein family</fullName>
    </submittedName>
</protein>
<accession>A0A017HEM6</accession>
<dbReference type="PANTHER" id="PTHR46268:SF6">
    <property type="entry name" value="UNIVERSAL STRESS PROTEIN UP12"/>
    <property type="match status" value="1"/>
</dbReference>
<dbReference type="HOGENOM" id="CLU_049301_16_2_5"/>
<dbReference type="Pfam" id="PF00582">
    <property type="entry name" value="Usp"/>
    <property type="match status" value="1"/>
</dbReference>
<evidence type="ECO:0000259" key="2">
    <source>
        <dbReference type="Pfam" id="PF00582"/>
    </source>
</evidence>
<evidence type="ECO:0000256" key="1">
    <source>
        <dbReference type="ARBA" id="ARBA00008791"/>
    </source>
</evidence>
<comment type="similarity">
    <text evidence="1">Belongs to the universal stress protein A family.</text>
</comment>
<sequence>MTTRLVVGLDGHASGERALDFAIKQARLIGDCDLVVAYVIEWSPFSFQTAEENAQRHKRREEEISTVMSRVIDPAVNKLEGLGLKAVGKVRHGDVADTLNAIAKEQKAAQIIVARSSEGGFSSRIFGSSTFNLVKAADLPVTVVQ</sequence>
<dbReference type="AlphaFoldDB" id="A0A017HEM6"/>
<dbReference type="eggNOG" id="COG0589">
    <property type="taxonomic scope" value="Bacteria"/>
</dbReference>
<dbReference type="InterPro" id="IPR006015">
    <property type="entry name" value="Universal_stress_UspA"/>
</dbReference>
<name>A0A017HEM6_9RHOB</name>
<dbReference type="PRINTS" id="PR01438">
    <property type="entry name" value="UNVRSLSTRESS"/>
</dbReference>
<gene>
    <name evidence="3" type="ORF">Lokhon_01575</name>
</gene>
<dbReference type="CDD" id="cd00293">
    <property type="entry name" value="USP-like"/>
    <property type="match status" value="1"/>
</dbReference>